<keyword evidence="4 6" id="KW-1133">Transmembrane helix</keyword>
<evidence type="ECO:0000256" key="1">
    <source>
        <dbReference type="ARBA" id="ARBA00004370"/>
    </source>
</evidence>
<evidence type="ECO:0000256" key="3">
    <source>
        <dbReference type="ARBA" id="ARBA00022692"/>
    </source>
</evidence>
<dbReference type="AlphaFoldDB" id="A0A4R1CL32"/>
<dbReference type="CDD" id="cd06662">
    <property type="entry name" value="SURF1"/>
    <property type="match status" value="1"/>
</dbReference>
<comment type="subcellular location">
    <subcellularLocation>
        <location evidence="6">Cell membrane</location>
        <topology evidence="6">Multi-pass membrane protein</topology>
    </subcellularLocation>
    <subcellularLocation>
        <location evidence="1">Membrane</location>
    </subcellularLocation>
</comment>
<dbReference type="Pfam" id="PF02104">
    <property type="entry name" value="SURF1"/>
    <property type="match status" value="1"/>
</dbReference>
<comment type="similarity">
    <text evidence="2 6">Belongs to the SURF1 family.</text>
</comment>
<comment type="caution">
    <text evidence="7">The sequence shown here is derived from an EMBL/GenBank/DDBJ whole genome shotgun (WGS) entry which is preliminary data.</text>
</comment>
<dbReference type="OrthoDB" id="9807214at2"/>
<evidence type="ECO:0000256" key="4">
    <source>
        <dbReference type="ARBA" id="ARBA00022989"/>
    </source>
</evidence>
<protein>
    <recommendedName>
        <fullName evidence="6">SURF1-like protein</fullName>
    </recommendedName>
</protein>
<proteinExistence type="inferred from homology"/>
<dbReference type="Proteomes" id="UP000295453">
    <property type="component" value="Unassembled WGS sequence"/>
</dbReference>
<name>A0A4R1CL32_9ACTN</name>
<organism evidence="7 8">
    <name type="scientific">Nocardioides jejuensis</name>
    <dbReference type="NCBI Taxonomy" id="2502782"/>
    <lineage>
        <taxon>Bacteria</taxon>
        <taxon>Bacillati</taxon>
        <taxon>Actinomycetota</taxon>
        <taxon>Actinomycetes</taxon>
        <taxon>Propionibacteriales</taxon>
        <taxon>Nocardioidaceae</taxon>
        <taxon>Nocardioides</taxon>
    </lineage>
</organism>
<evidence type="ECO:0000256" key="5">
    <source>
        <dbReference type="ARBA" id="ARBA00023136"/>
    </source>
</evidence>
<evidence type="ECO:0000313" key="7">
    <source>
        <dbReference type="EMBL" id="TCJ30738.1"/>
    </source>
</evidence>
<keyword evidence="6" id="KW-1003">Cell membrane</keyword>
<accession>A0A4R1CL32</accession>
<reference evidence="7 8" key="1">
    <citation type="submission" date="2019-03" db="EMBL/GenBank/DDBJ databases">
        <authorList>
            <person name="Kim M.K.M."/>
        </authorList>
    </citation>
    <scope>NUCLEOTIDE SEQUENCE [LARGE SCALE GENOMIC DNA]</scope>
    <source>
        <strain evidence="7 8">18JY15-6</strain>
    </source>
</reference>
<sequence length="265" mass="29390">MRSLSFLISRRWISFALVVALLAYFAWWLGEWQFHRLEDRKERNAVTETNLHGTPASLREVYSTDTDLPASSEWKRVTATGTYDAAHTLQIRYRTFEGNGGVEVVVPLTTSTGTVLLVDRGWLQTEKATAPAAAVPAPPTGQVIVTGWARADATESNAVDTADGVLSTRAISSQTYDKATGLTAFRGWLQLDSESPAATAKPTLRPGDLPDLGNGPHFFYGLQWWFFGILAVFGFGYLAFDEWAMLTGRRLPRDQRVSKRSDRSK</sequence>
<keyword evidence="8" id="KW-1185">Reference proteome</keyword>
<dbReference type="InterPro" id="IPR045214">
    <property type="entry name" value="Surf1/Surf4"/>
</dbReference>
<keyword evidence="3 6" id="KW-0812">Transmembrane</keyword>
<feature type="transmembrane region" description="Helical" evidence="6">
    <location>
        <begin position="12"/>
        <end position="30"/>
    </location>
</feature>
<dbReference type="RefSeq" id="WP_131581266.1">
    <property type="nucleotide sequence ID" value="NZ_SJZJ01000002.1"/>
</dbReference>
<dbReference type="PANTHER" id="PTHR23427">
    <property type="entry name" value="SURFEIT LOCUS PROTEIN"/>
    <property type="match status" value="1"/>
</dbReference>
<dbReference type="EMBL" id="SJZJ01000002">
    <property type="protein sequence ID" value="TCJ30738.1"/>
    <property type="molecule type" value="Genomic_DNA"/>
</dbReference>
<dbReference type="PROSITE" id="PS50895">
    <property type="entry name" value="SURF1"/>
    <property type="match status" value="1"/>
</dbReference>
<gene>
    <name evidence="7" type="ORF">EPD65_01500</name>
</gene>
<dbReference type="InterPro" id="IPR002994">
    <property type="entry name" value="Surf1/Shy1"/>
</dbReference>
<feature type="transmembrane region" description="Helical" evidence="6">
    <location>
        <begin position="218"/>
        <end position="240"/>
    </location>
</feature>
<evidence type="ECO:0000256" key="2">
    <source>
        <dbReference type="ARBA" id="ARBA00007165"/>
    </source>
</evidence>
<evidence type="ECO:0000313" key="8">
    <source>
        <dbReference type="Proteomes" id="UP000295453"/>
    </source>
</evidence>
<keyword evidence="5 6" id="KW-0472">Membrane</keyword>
<dbReference type="PANTHER" id="PTHR23427:SF2">
    <property type="entry name" value="SURFEIT LOCUS PROTEIN 1"/>
    <property type="match status" value="1"/>
</dbReference>
<evidence type="ECO:0000256" key="6">
    <source>
        <dbReference type="RuleBase" id="RU363076"/>
    </source>
</evidence>
<dbReference type="GO" id="GO:0005886">
    <property type="term" value="C:plasma membrane"/>
    <property type="evidence" value="ECO:0007669"/>
    <property type="project" value="UniProtKB-SubCell"/>
</dbReference>